<gene>
    <name evidence="1" type="ORF">Pint_19954</name>
</gene>
<sequence>MLLCRNLRGSDAGIPQEAANTKIPAVVMSNILIDKTGRRPLLVVSNTGNCFCFFLIGLSFYLQDHGYWKEIAPILV</sequence>
<proteinExistence type="predicted"/>
<evidence type="ECO:0000313" key="2">
    <source>
        <dbReference type="Proteomes" id="UP001163603"/>
    </source>
</evidence>
<name>A0ACC0XDI7_9ROSI</name>
<dbReference type="Proteomes" id="UP001163603">
    <property type="component" value="Chromosome 13"/>
</dbReference>
<dbReference type="EMBL" id="CM047748">
    <property type="protein sequence ID" value="KAJ0014742.1"/>
    <property type="molecule type" value="Genomic_DNA"/>
</dbReference>
<reference evidence="2" key="1">
    <citation type="journal article" date="2023" name="G3 (Bethesda)">
        <title>Genome assembly and association tests identify interacting loci associated with vigor, precocity, and sex in interspecific pistachio rootstocks.</title>
        <authorList>
            <person name="Palmer W."/>
            <person name="Jacygrad E."/>
            <person name="Sagayaradj S."/>
            <person name="Cavanaugh K."/>
            <person name="Han R."/>
            <person name="Bertier L."/>
            <person name="Beede B."/>
            <person name="Kafkas S."/>
            <person name="Golino D."/>
            <person name="Preece J."/>
            <person name="Michelmore R."/>
        </authorList>
    </citation>
    <scope>NUCLEOTIDE SEQUENCE [LARGE SCALE GENOMIC DNA]</scope>
</reference>
<evidence type="ECO:0000313" key="1">
    <source>
        <dbReference type="EMBL" id="KAJ0014742.1"/>
    </source>
</evidence>
<protein>
    <submittedName>
        <fullName evidence="1">Uncharacterized protein</fullName>
    </submittedName>
</protein>
<keyword evidence="2" id="KW-1185">Reference proteome</keyword>
<accession>A0ACC0XDI7</accession>
<organism evidence="1 2">
    <name type="scientific">Pistacia integerrima</name>
    <dbReference type="NCBI Taxonomy" id="434235"/>
    <lineage>
        <taxon>Eukaryota</taxon>
        <taxon>Viridiplantae</taxon>
        <taxon>Streptophyta</taxon>
        <taxon>Embryophyta</taxon>
        <taxon>Tracheophyta</taxon>
        <taxon>Spermatophyta</taxon>
        <taxon>Magnoliopsida</taxon>
        <taxon>eudicotyledons</taxon>
        <taxon>Gunneridae</taxon>
        <taxon>Pentapetalae</taxon>
        <taxon>rosids</taxon>
        <taxon>malvids</taxon>
        <taxon>Sapindales</taxon>
        <taxon>Anacardiaceae</taxon>
        <taxon>Pistacia</taxon>
    </lineage>
</organism>
<comment type="caution">
    <text evidence="1">The sequence shown here is derived from an EMBL/GenBank/DDBJ whole genome shotgun (WGS) entry which is preliminary data.</text>
</comment>